<evidence type="ECO:0000313" key="1">
    <source>
        <dbReference type="EMBL" id="MCE3050745.1"/>
    </source>
</evidence>
<evidence type="ECO:0000313" key="2">
    <source>
        <dbReference type="Proteomes" id="UP000823775"/>
    </source>
</evidence>
<gene>
    <name evidence="1" type="ORF">HAX54_047987</name>
</gene>
<feature type="non-terminal residue" evidence="1">
    <location>
        <position position="1"/>
    </location>
</feature>
<organism evidence="1 2">
    <name type="scientific">Datura stramonium</name>
    <name type="common">Jimsonweed</name>
    <name type="synonym">Common thornapple</name>
    <dbReference type="NCBI Taxonomy" id="4076"/>
    <lineage>
        <taxon>Eukaryota</taxon>
        <taxon>Viridiplantae</taxon>
        <taxon>Streptophyta</taxon>
        <taxon>Embryophyta</taxon>
        <taxon>Tracheophyta</taxon>
        <taxon>Spermatophyta</taxon>
        <taxon>Magnoliopsida</taxon>
        <taxon>eudicotyledons</taxon>
        <taxon>Gunneridae</taxon>
        <taxon>Pentapetalae</taxon>
        <taxon>asterids</taxon>
        <taxon>lamiids</taxon>
        <taxon>Solanales</taxon>
        <taxon>Solanaceae</taxon>
        <taxon>Solanoideae</taxon>
        <taxon>Datureae</taxon>
        <taxon>Datura</taxon>
    </lineage>
</organism>
<protein>
    <submittedName>
        <fullName evidence="1">Uncharacterized protein</fullName>
    </submittedName>
</protein>
<dbReference type="EMBL" id="JACEIK010007875">
    <property type="protein sequence ID" value="MCE3050745.1"/>
    <property type="molecule type" value="Genomic_DNA"/>
</dbReference>
<keyword evidence="2" id="KW-1185">Reference proteome</keyword>
<name>A0ABS8WIX5_DATST</name>
<sequence length="61" mass="6539">FDIAKTSLDDLSVQCTLKASNGSTTRTSTRSSLSDVELGAANPANFQFSDDLPSMRCRAHC</sequence>
<comment type="caution">
    <text evidence="1">The sequence shown here is derived from an EMBL/GenBank/DDBJ whole genome shotgun (WGS) entry which is preliminary data.</text>
</comment>
<reference evidence="1 2" key="1">
    <citation type="journal article" date="2021" name="BMC Genomics">
        <title>Datura genome reveals duplications of psychoactive alkaloid biosynthetic genes and high mutation rate following tissue culture.</title>
        <authorList>
            <person name="Rajewski A."/>
            <person name="Carter-House D."/>
            <person name="Stajich J."/>
            <person name="Litt A."/>
        </authorList>
    </citation>
    <scope>NUCLEOTIDE SEQUENCE [LARGE SCALE GENOMIC DNA]</scope>
    <source>
        <strain evidence="1">AR-01</strain>
    </source>
</reference>
<proteinExistence type="predicted"/>
<accession>A0ABS8WIX5</accession>
<dbReference type="Proteomes" id="UP000823775">
    <property type="component" value="Unassembled WGS sequence"/>
</dbReference>